<accession>A0A9D2K0C4</accession>
<dbReference type="Pfam" id="PF07804">
    <property type="entry name" value="HipA_C"/>
    <property type="match status" value="1"/>
</dbReference>
<gene>
    <name evidence="4" type="ORF">H9723_01595</name>
</gene>
<keyword evidence="2" id="KW-0418">Kinase</keyword>
<dbReference type="Gene3D" id="1.10.1070.20">
    <property type="match status" value="1"/>
</dbReference>
<feature type="domain" description="HipA-like C-terminal" evidence="3">
    <location>
        <begin position="170"/>
        <end position="391"/>
    </location>
</feature>
<dbReference type="Proteomes" id="UP000824116">
    <property type="component" value="Unassembled WGS sequence"/>
</dbReference>
<dbReference type="AlphaFoldDB" id="A0A9D2K0C4"/>
<evidence type="ECO:0000256" key="1">
    <source>
        <dbReference type="ARBA" id="ARBA00022679"/>
    </source>
</evidence>
<dbReference type="InterPro" id="IPR012893">
    <property type="entry name" value="HipA-like_C"/>
</dbReference>
<protein>
    <submittedName>
        <fullName evidence="4">HipA domain-containing protein</fullName>
    </submittedName>
</protein>
<keyword evidence="1" id="KW-0808">Transferase</keyword>
<dbReference type="EMBL" id="DXAY01000037">
    <property type="protein sequence ID" value="HIZ73926.1"/>
    <property type="molecule type" value="Genomic_DNA"/>
</dbReference>
<evidence type="ECO:0000313" key="4">
    <source>
        <dbReference type="EMBL" id="HIZ73926.1"/>
    </source>
</evidence>
<comment type="caution">
    <text evidence="4">The sequence shown here is derived from an EMBL/GenBank/DDBJ whole genome shotgun (WGS) entry which is preliminary data.</text>
</comment>
<organism evidence="4 5">
    <name type="scientific">Candidatus Mediterraneibacter stercoravium</name>
    <dbReference type="NCBI Taxonomy" id="2838685"/>
    <lineage>
        <taxon>Bacteria</taxon>
        <taxon>Bacillati</taxon>
        <taxon>Bacillota</taxon>
        <taxon>Clostridia</taxon>
        <taxon>Lachnospirales</taxon>
        <taxon>Lachnospiraceae</taxon>
        <taxon>Mediterraneibacter</taxon>
    </lineage>
</organism>
<evidence type="ECO:0000256" key="2">
    <source>
        <dbReference type="ARBA" id="ARBA00022777"/>
    </source>
</evidence>
<sequence length="417" mass="48778">MSDIREELQMKRKSPEPRTGFYVLKHKDKDVAMVQVDIGTGRLEYVLAVYLPEELPFGCGPDGKYLPEWWKFRAIPNSRKGLRQVLSRIGAETSQALLLYSYGLSLTDHYWMQPVDRELYWDDLNFYKNDFSEDLGNLLTDSEETERKGLKLSGLSPSASVNGDMKKKWVIRDGVRFLLKVNINHYSQQSVNEVIACRMHERLGWKNYVSYRLETIKIGGLQYPCSLSPLFTSEKTEFVSAYQILMDYKISNAMSLYEALILRVSEKGAAAEKVRRQMEYTIMTDFILSNTDRHLNNMGFLYDSEQRCLMDMAPIFDTGNILFYDQDVIPHRKNLLDIEVNSFSRREAEMLRYVRKGTALDLSRLRDFPDEAKALLLHNTEMPEERAGEIAEMIREKTEYLSMFLNGKKIWKRERYW</sequence>
<dbReference type="GO" id="GO:0016301">
    <property type="term" value="F:kinase activity"/>
    <property type="evidence" value="ECO:0007669"/>
    <property type="project" value="UniProtKB-KW"/>
</dbReference>
<evidence type="ECO:0000313" key="5">
    <source>
        <dbReference type="Proteomes" id="UP000824116"/>
    </source>
</evidence>
<proteinExistence type="predicted"/>
<reference evidence="4" key="2">
    <citation type="submission" date="2021-04" db="EMBL/GenBank/DDBJ databases">
        <authorList>
            <person name="Gilroy R."/>
        </authorList>
    </citation>
    <scope>NUCLEOTIDE SEQUENCE</scope>
    <source>
        <strain evidence="4">CHK196-3914</strain>
    </source>
</reference>
<evidence type="ECO:0000259" key="3">
    <source>
        <dbReference type="Pfam" id="PF07804"/>
    </source>
</evidence>
<name>A0A9D2K0C4_9FIRM</name>
<reference evidence="4" key="1">
    <citation type="journal article" date="2021" name="PeerJ">
        <title>Extensive microbial diversity within the chicken gut microbiome revealed by metagenomics and culture.</title>
        <authorList>
            <person name="Gilroy R."/>
            <person name="Ravi A."/>
            <person name="Getino M."/>
            <person name="Pursley I."/>
            <person name="Horton D.L."/>
            <person name="Alikhan N.F."/>
            <person name="Baker D."/>
            <person name="Gharbi K."/>
            <person name="Hall N."/>
            <person name="Watson M."/>
            <person name="Adriaenssens E.M."/>
            <person name="Foster-Nyarko E."/>
            <person name="Jarju S."/>
            <person name="Secka A."/>
            <person name="Antonio M."/>
            <person name="Oren A."/>
            <person name="Chaudhuri R.R."/>
            <person name="La Ragione R."/>
            <person name="Hildebrand F."/>
            <person name="Pallen M.J."/>
        </authorList>
    </citation>
    <scope>NUCLEOTIDE SEQUENCE</scope>
    <source>
        <strain evidence="4">CHK196-3914</strain>
    </source>
</reference>